<evidence type="ECO:0000256" key="2">
    <source>
        <dbReference type="ARBA" id="ARBA00009272"/>
    </source>
</evidence>
<dbReference type="PRINTS" id="PR01006">
    <property type="entry name" value="FLGHOOKFLIE"/>
</dbReference>
<comment type="caution">
    <text evidence="6">The sequence shown here is derived from an EMBL/GenBank/DDBJ whole genome shotgun (WGS) entry which is preliminary data.</text>
</comment>
<dbReference type="GO" id="GO:0005198">
    <property type="term" value="F:structural molecule activity"/>
    <property type="evidence" value="ECO:0007669"/>
    <property type="project" value="UniProtKB-UniRule"/>
</dbReference>
<dbReference type="GO" id="GO:0071973">
    <property type="term" value="P:bacterial-type flagellum-dependent cell motility"/>
    <property type="evidence" value="ECO:0007669"/>
    <property type="project" value="InterPro"/>
</dbReference>
<dbReference type="HAMAP" id="MF_00724">
    <property type="entry name" value="FliE"/>
    <property type="match status" value="1"/>
</dbReference>
<dbReference type="PANTHER" id="PTHR34653">
    <property type="match status" value="1"/>
</dbReference>
<protein>
    <recommendedName>
        <fullName evidence="3 5">Flagellar hook-basal body complex protein FliE</fullName>
    </recommendedName>
</protein>
<dbReference type="AlphaFoldDB" id="A0A148KNW8"/>
<comment type="subcellular location">
    <subcellularLocation>
        <location evidence="1 5">Bacterial flagellum basal body</location>
    </subcellularLocation>
</comment>
<keyword evidence="6" id="KW-0282">Flagellum</keyword>
<evidence type="ECO:0000313" key="6">
    <source>
        <dbReference type="EMBL" id="KXI27928.1"/>
    </source>
</evidence>
<keyword evidence="7" id="KW-1185">Reference proteome</keyword>
<evidence type="ECO:0000256" key="5">
    <source>
        <dbReference type="HAMAP-Rule" id="MF_00724"/>
    </source>
</evidence>
<keyword evidence="6" id="KW-0966">Cell projection</keyword>
<sequence>MDIKAQSLYQEFQNMASQSQLGLGELPNLQGLQGHNPAGANFADMLGQALNTVNSMQIESKDKSMAFEMGDKSLSLADVMVVKEKAGIAFEATVQVRNKVLDAYKTIMNMPV</sequence>
<evidence type="ECO:0000256" key="1">
    <source>
        <dbReference type="ARBA" id="ARBA00004117"/>
    </source>
</evidence>
<dbReference type="PANTHER" id="PTHR34653:SF1">
    <property type="entry name" value="FLAGELLAR HOOK-BASAL BODY COMPLEX PROTEIN FLIE"/>
    <property type="match status" value="1"/>
</dbReference>
<proteinExistence type="inferred from homology"/>
<dbReference type="EMBL" id="LSNE01000009">
    <property type="protein sequence ID" value="KXI27928.1"/>
    <property type="molecule type" value="Genomic_DNA"/>
</dbReference>
<evidence type="ECO:0000256" key="3">
    <source>
        <dbReference type="ARBA" id="ARBA00018024"/>
    </source>
</evidence>
<keyword evidence="4 5" id="KW-0975">Bacterial flagellum</keyword>
<dbReference type="Proteomes" id="UP000070299">
    <property type="component" value="Unassembled WGS sequence"/>
</dbReference>
<evidence type="ECO:0000256" key="4">
    <source>
        <dbReference type="ARBA" id="ARBA00023143"/>
    </source>
</evidence>
<dbReference type="NCBIfam" id="TIGR00205">
    <property type="entry name" value="fliE"/>
    <property type="match status" value="1"/>
</dbReference>
<accession>A0A148KNW8</accession>
<dbReference type="Pfam" id="PF02049">
    <property type="entry name" value="FliE"/>
    <property type="match status" value="1"/>
</dbReference>
<keyword evidence="6" id="KW-0969">Cilium</keyword>
<dbReference type="GO" id="GO:0009425">
    <property type="term" value="C:bacterial-type flagellum basal body"/>
    <property type="evidence" value="ECO:0007669"/>
    <property type="project" value="UniProtKB-SubCell"/>
</dbReference>
<organism evidence="6 7">
    <name type="scientific">Paraglaciecola hydrolytica</name>
    <dbReference type="NCBI Taxonomy" id="1799789"/>
    <lineage>
        <taxon>Bacteria</taxon>
        <taxon>Pseudomonadati</taxon>
        <taxon>Pseudomonadota</taxon>
        <taxon>Gammaproteobacteria</taxon>
        <taxon>Alteromonadales</taxon>
        <taxon>Alteromonadaceae</taxon>
        <taxon>Paraglaciecola</taxon>
    </lineage>
</organism>
<evidence type="ECO:0000313" key="7">
    <source>
        <dbReference type="Proteomes" id="UP000070299"/>
    </source>
</evidence>
<comment type="similarity">
    <text evidence="2 5">Belongs to the FliE family.</text>
</comment>
<dbReference type="STRING" id="1799789.AX660_20700"/>
<dbReference type="RefSeq" id="WP_068379741.1">
    <property type="nucleotide sequence ID" value="NZ_LSNE01000009.1"/>
</dbReference>
<dbReference type="GO" id="GO:0003774">
    <property type="term" value="F:cytoskeletal motor activity"/>
    <property type="evidence" value="ECO:0007669"/>
    <property type="project" value="InterPro"/>
</dbReference>
<dbReference type="InterPro" id="IPR001624">
    <property type="entry name" value="FliE"/>
</dbReference>
<dbReference type="OrthoDB" id="8909229at2"/>
<gene>
    <name evidence="5" type="primary">fliE</name>
    <name evidence="6" type="ORF">AX660_20700</name>
</gene>
<reference evidence="7" key="1">
    <citation type="submission" date="2016-02" db="EMBL/GenBank/DDBJ databases">
        <authorList>
            <person name="Schultz-Johansen M."/>
            <person name="Glaring M.A."/>
            <person name="Bech P.K."/>
            <person name="Stougaard P."/>
        </authorList>
    </citation>
    <scope>NUCLEOTIDE SEQUENCE [LARGE SCALE GENOMIC DNA]</scope>
    <source>
        <strain evidence="7">S66</strain>
    </source>
</reference>
<name>A0A148KNW8_9ALTE</name>